<dbReference type="GO" id="GO:0003676">
    <property type="term" value="F:nucleic acid binding"/>
    <property type="evidence" value="ECO:0007669"/>
    <property type="project" value="InterPro"/>
</dbReference>
<dbReference type="Pfam" id="PF22936">
    <property type="entry name" value="Pol_BBD"/>
    <property type="match status" value="1"/>
</dbReference>
<evidence type="ECO:0000256" key="1">
    <source>
        <dbReference type="ARBA" id="ARBA00022670"/>
    </source>
</evidence>
<dbReference type="PANTHER" id="PTHR42648:SF32">
    <property type="entry name" value="RIBONUCLEASE H-LIKE DOMAIN, GAG-PRE-INTEGRASE DOMAIN PROTEIN-RELATED"/>
    <property type="match status" value="1"/>
</dbReference>
<evidence type="ECO:0000256" key="2">
    <source>
        <dbReference type="PROSITE-ProRule" id="PRU00047"/>
    </source>
</evidence>
<name>A0AA38WMF1_9ASTR</name>
<dbReference type="Proteomes" id="UP001172457">
    <property type="component" value="Chromosome 1"/>
</dbReference>
<dbReference type="InterPro" id="IPR001878">
    <property type="entry name" value="Znf_CCHC"/>
</dbReference>
<reference evidence="5" key="1">
    <citation type="submission" date="2023-03" db="EMBL/GenBank/DDBJ databases">
        <title>Chromosome-scale reference genome and RAD-based genetic map of yellow starthistle (Centaurea solstitialis) reveal putative structural variation and QTLs associated with invader traits.</title>
        <authorList>
            <person name="Reatini B."/>
            <person name="Cang F.A."/>
            <person name="Jiang Q."/>
            <person name="Mckibben M.T.W."/>
            <person name="Barker M.S."/>
            <person name="Rieseberg L.H."/>
            <person name="Dlugosch K.M."/>
        </authorList>
    </citation>
    <scope>NUCLEOTIDE SEQUENCE</scope>
    <source>
        <strain evidence="5">CAN-66</strain>
        <tissue evidence="5">Leaf</tissue>
    </source>
</reference>
<accession>A0AA38WMF1</accession>
<dbReference type="SMART" id="SM00343">
    <property type="entry name" value="ZnF_C2HC"/>
    <property type="match status" value="2"/>
</dbReference>
<dbReference type="Pfam" id="PF00098">
    <property type="entry name" value="zf-CCHC"/>
    <property type="match status" value="1"/>
</dbReference>
<keyword evidence="2" id="KW-0479">Metal-binding</keyword>
<dbReference type="AlphaFoldDB" id="A0AA38WMF1"/>
<evidence type="ECO:0000256" key="3">
    <source>
        <dbReference type="SAM" id="MobiDB-lite"/>
    </source>
</evidence>
<evidence type="ECO:0000313" key="5">
    <source>
        <dbReference type="EMBL" id="KAJ9566537.1"/>
    </source>
</evidence>
<sequence>MEALPDHWENYTMCLKMSKDIKTITLSKLYGMMLNHEQHKTLKSNFIRYTKDVKSTSLALISNFPQPSNPVSTVTITKIEDSDSDHVSDTETELNESLALLSKHFKKFGRKRNFRKSKPLSLTNKAETPSGDKTSATCFKCQGKGHYATECKYKKNQFAESSSPVSNEDKYWKLKAKYRKLKYQQKGKGLIAEGKGWDDSSDDSSVEEDTTEATCLMAIIEEAEPVLMAQFEDIPEECPATPTSSSLPPFQVSTASPSDTMSAMDALTIDLHNALNGKSSAEKINLDLRTELKECYEKLKELAIYEASYKDQVHVNQILCLEREQVIAEKEKVLAELYSEKTPKVLGGGPPRSGKLKTEQNPVPRLKVDIISKPEEKTQIPPQTAEKGFLGQGTTHLRFKHPKGSLSKAKTFRSCYHCGHNDHIASNCPNATKAEKAAKVKKGPKAEKSVKGKNHLIPDASSITDPINSKKSEMTDVIASTSNAMIIYVPDESSTADSTGLNFMWGKGIWYLDSGCSKHITGNKHVLVDFKDEAGPSVKFGGEGRGITKGYGTLTNGKTTFKKVSYVEGLTQNLLSISQLCDKDHKLSFSKKDCKVKNRHKKVILRGQRFRDVYTINMDTSTENVCFMSRASSDINWLWRKHLSHLNFKTINQLSISNLVDGLLEKSFAKESICSACEKGKQTRASFKSNQVSTIFSPLQLLHMDLFGPVNIQSIGGKRYTLLAIERGPTDTAKGDLEKFSKSSKALESIIRAQVNDDLKRGIGYNNTPPPYNQNYIPPTTDLDRMDREDPKEGLDRVDPVDTEEESDEKSSTETIPEENHILTNKKGGMSFFPSKKVENSRKEKGKEIMSSRKDKGEKKTYRKDKKDHFTQKTVVGPSTSSQSQNKGQPRGNKRNWNNQWAKSHGVDLSKINRPKPRFIYCKLNHLAKDCYFNPIHQRNIFQRSNSAWIGRKQQQSSAKRFELANKRFVPHQNRPTQPKRKVQKKKVEKKSVKMVTKWVPKAVVSDTAASVEVNNTVSNSSNSDSNTPKVNTAACPTKRKPIIVTKYSSHEIPSKAYLLKLNRLTESNQGRRSSLWHVDSGCSRHMTGSVWYADKIGQDRTGLDSTGQDKRVGQDWTGQDWTGQDKCLFCVWYA</sequence>
<feature type="compositionally biased region" description="Polar residues" evidence="3">
    <location>
        <begin position="872"/>
        <end position="888"/>
    </location>
</feature>
<comment type="caution">
    <text evidence="5">The sequence shown here is derived from an EMBL/GenBank/DDBJ whole genome shotgun (WGS) entry which is preliminary data.</text>
</comment>
<organism evidence="5 6">
    <name type="scientific">Centaurea solstitialis</name>
    <name type="common">yellow star-thistle</name>
    <dbReference type="NCBI Taxonomy" id="347529"/>
    <lineage>
        <taxon>Eukaryota</taxon>
        <taxon>Viridiplantae</taxon>
        <taxon>Streptophyta</taxon>
        <taxon>Embryophyta</taxon>
        <taxon>Tracheophyta</taxon>
        <taxon>Spermatophyta</taxon>
        <taxon>Magnoliopsida</taxon>
        <taxon>eudicotyledons</taxon>
        <taxon>Gunneridae</taxon>
        <taxon>Pentapetalae</taxon>
        <taxon>asterids</taxon>
        <taxon>campanulids</taxon>
        <taxon>Asterales</taxon>
        <taxon>Asteraceae</taxon>
        <taxon>Carduoideae</taxon>
        <taxon>Cardueae</taxon>
        <taxon>Centaureinae</taxon>
        <taxon>Centaurea</taxon>
    </lineage>
</organism>
<feature type="compositionally biased region" description="Polar residues" evidence="3">
    <location>
        <begin position="241"/>
        <end position="258"/>
    </location>
</feature>
<protein>
    <recommendedName>
        <fullName evidence="4">CCHC-type domain-containing protein</fullName>
    </recommendedName>
</protein>
<evidence type="ECO:0000313" key="6">
    <source>
        <dbReference type="Proteomes" id="UP001172457"/>
    </source>
</evidence>
<evidence type="ECO:0000259" key="4">
    <source>
        <dbReference type="PROSITE" id="PS50158"/>
    </source>
</evidence>
<dbReference type="GO" id="GO:0008270">
    <property type="term" value="F:zinc ion binding"/>
    <property type="evidence" value="ECO:0007669"/>
    <property type="project" value="UniProtKB-KW"/>
</dbReference>
<keyword evidence="2" id="KW-0862">Zinc</keyword>
<dbReference type="PROSITE" id="PS50158">
    <property type="entry name" value="ZF_CCHC"/>
    <property type="match status" value="2"/>
</dbReference>
<feature type="domain" description="CCHC-type" evidence="4">
    <location>
        <begin position="138"/>
        <end position="152"/>
    </location>
</feature>
<feature type="compositionally biased region" description="Basic and acidic residues" evidence="3">
    <location>
        <begin position="782"/>
        <end position="800"/>
    </location>
</feature>
<keyword evidence="1" id="KW-0378">Hydrolase</keyword>
<dbReference type="InterPro" id="IPR039537">
    <property type="entry name" value="Retrotran_Ty1/copia-like"/>
</dbReference>
<dbReference type="Pfam" id="PF13976">
    <property type="entry name" value="gag_pre-integrs"/>
    <property type="match status" value="1"/>
</dbReference>
<feature type="region of interest" description="Disordered" evidence="3">
    <location>
        <begin position="761"/>
        <end position="901"/>
    </location>
</feature>
<keyword evidence="6" id="KW-1185">Reference proteome</keyword>
<dbReference type="InterPro" id="IPR036875">
    <property type="entry name" value="Znf_CCHC_sf"/>
</dbReference>
<dbReference type="GO" id="GO:0008233">
    <property type="term" value="F:peptidase activity"/>
    <property type="evidence" value="ECO:0007669"/>
    <property type="project" value="UniProtKB-KW"/>
</dbReference>
<dbReference type="PANTHER" id="PTHR42648">
    <property type="entry name" value="TRANSPOSASE, PUTATIVE-RELATED"/>
    <property type="match status" value="1"/>
</dbReference>
<keyword evidence="2" id="KW-0863">Zinc-finger</keyword>
<feature type="domain" description="CCHC-type" evidence="4">
    <location>
        <begin position="415"/>
        <end position="430"/>
    </location>
</feature>
<dbReference type="GO" id="GO:0006508">
    <property type="term" value="P:proteolysis"/>
    <property type="evidence" value="ECO:0007669"/>
    <property type="project" value="UniProtKB-KW"/>
</dbReference>
<keyword evidence="1" id="KW-0645">Protease</keyword>
<feature type="region of interest" description="Disordered" evidence="3">
    <location>
        <begin position="237"/>
        <end position="258"/>
    </location>
</feature>
<gene>
    <name evidence="5" type="ORF">OSB04_002503</name>
</gene>
<dbReference type="SUPFAM" id="SSF57756">
    <property type="entry name" value="Retrovirus zinc finger-like domains"/>
    <property type="match status" value="1"/>
</dbReference>
<dbReference type="EMBL" id="JARYMX010000001">
    <property type="protein sequence ID" value="KAJ9566537.1"/>
    <property type="molecule type" value="Genomic_DNA"/>
</dbReference>
<dbReference type="InterPro" id="IPR025724">
    <property type="entry name" value="GAG-pre-integrase_dom"/>
</dbReference>
<dbReference type="InterPro" id="IPR054722">
    <property type="entry name" value="PolX-like_BBD"/>
</dbReference>
<feature type="compositionally biased region" description="Basic and acidic residues" evidence="3">
    <location>
        <begin position="836"/>
        <end position="871"/>
    </location>
</feature>
<proteinExistence type="predicted"/>